<dbReference type="EMBL" id="JAUCAQ010000014">
    <property type="protein sequence ID" value="MDM7646798.1"/>
    <property type="molecule type" value="Genomic_DNA"/>
</dbReference>
<protein>
    <submittedName>
        <fullName evidence="2">YopX family protein</fullName>
    </submittedName>
</protein>
<gene>
    <name evidence="2" type="ORF">QUE93_07190</name>
</gene>
<evidence type="ECO:0000259" key="1">
    <source>
        <dbReference type="Pfam" id="PF09643"/>
    </source>
</evidence>
<reference evidence="2 3" key="1">
    <citation type="submission" date="2023-06" db="EMBL/GenBank/DDBJ databases">
        <title>Draft Genome Sequences of lactic acid bacteria strains isolated from fermented milk products.</title>
        <authorList>
            <person name="Elcheninov A.G."/>
            <person name="Klyukina A."/>
            <person name="Zayulina K.S."/>
            <person name="Gavirova L.A."/>
            <person name="Shcherbakova P.A."/>
            <person name="Shestakov A.I."/>
            <person name="Kublanov I.V."/>
            <person name="Kochetkova T.V."/>
        </authorList>
    </citation>
    <scope>NUCLEOTIDE SEQUENCE [LARGE SCALE GENOMIC DNA]</scope>
    <source>
        <strain evidence="2 3">TOM.81</strain>
    </source>
</reference>
<accession>A0ABT7RZT0</accession>
<evidence type="ECO:0000313" key="3">
    <source>
        <dbReference type="Proteomes" id="UP001242903"/>
    </source>
</evidence>
<dbReference type="Proteomes" id="UP001242903">
    <property type="component" value="Unassembled WGS sequence"/>
</dbReference>
<keyword evidence="3" id="KW-1185">Reference proteome</keyword>
<dbReference type="InterPro" id="IPR023385">
    <property type="entry name" value="YopX-like_C"/>
</dbReference>
<dbReference type="InterPro" id="IPR019096">
    <property type="entry name" value="YopX_protein"/>
</dbReference>
<dbReference type="Pfam" id="PF09643">
    <property type="entry name" value="YopX"/>
    <property type="match status" value="1"/>
</dbReference>
<name>A0ABT7RZT0_9LACO</name>
<evidence type="ECO:0000313" key="2">
    <source>
        <dbReference type="EMBL" id="MDM7646798.1"/>
    </source>
</evidence>
<dbReference type="SUPFAM" id="SSF159006">
    <property type="entry name" value="YopX-like"/>
    <property type="match status" value="1"/>
</dbReference>
<sequence>MRDIKFRAWNKILKQFVPIWSAIETRGDDVLRPINYDFIIEQYTGLKDKSGVDIYENDIVKTSGANIYVVEFFDGKFNPVSDLEGSNWEVIGNIHQDYDLLVDDTDRISPDDIGNDIHEFLHGGDK</sequence>
<comment type="caution">
    <text evidence="2">The sequence shown here is derived from an EMBL/GenBank/DDBJ whole genome shotgun (WGS) entry which is preliminary data.</text>
</comment>
<dbReference type="Gene3D" id="2.30.30.290">
    <property type="entry name" value="YopX-like domains"/>
    <property type="match status" value="1"/>
</dbReference>
<proteinExistence type="predicted"/>
<organism evidence="2 3">
    <name type="scientific">Leuconostoc falkenbergense</name>
    <dbReference type="NCBI Taxonomy" id="2766470"/>
    <lineage>
        <taxon>Bacteria</taxon>
        <taxon>Bacillati</taxon>
        <taxon>Bacillota</taxon>
        <taxon>Bacilli</taxon>
        <taxon>Lactobacillales</taxon>
        <taxon>Lactobacillaceae</taxon>
        <taxon>Leuconostoc</taxon>
    </lineage>
</organism>
<dbReference type="RefSeq" id="WP_289456631.1">
    <property type="nucleotide sequence ID" value="NZ_JAUCAQ010000014.1"/>
</dbReference>
<feature type="domain" description="YopX protein" evidence="1">
    <location>
        <begin position="22"/>
        <end position="101"/>
    </location>
</feature>